<reference evidence="3" key="1">
    <citation type="submission" date="2016-10" db="EMBL/GenBank/DDBJ databases">
        <authorList>
            <person name="Varghese N."/>
            <person name="Submissions S."/>
        </authorList>
    </citation>
    <scope>NUCLEOTIDE SEQUENCE [LARGE SCALE GENOMIC DNA]</scope>
    <source>
        <strain evidence="3">DSM 20632</strain>
    </source>
</reference>
<dbReference type="SUPFAM" id="SSF56601">
    <property type="entry name" value="beta-lactamase/transpeptidase-like"/>
    <property type="match status" value="1"/>
</dbReference>
<keyword evidence="1" id="KW-0732">Signal</keyword>
<proteinExistence type="predicted"/>
<evidence type="ECO:0008006" key="4">
    <source>
        <dbReference type="Google" id="ProtNLM"/>
    </source>
</evidence>
<dbReference type="PROSITE" id="PS51257">
    <property type="entry name" value="PROKAR_LIPOPROTEIN"/>
    <property type="match status" value="1"/>
</dbReference>
<dbReference type="Proteomes" id="UP000199350">
    <property type="component" value="Chromosome I"/>
</dbReference>
<feature type="chain" id="PRO_5039628117" description="Beta-lactamase class A" evidence="1">
    <location>
        <begin position="21"/>
        <end position="271"/>
    </location>
</feature>
<dbReference type="Gene3D" id="3.40.710.10">
    <property type="entry name" value="DD-peptidase/beta-lactamase superfamily"/>
    <property type="match status" value="1"/>
</dbReference>
<dbReference type="STRING" id="38302.SAMN04488535_1664"/>
<sequence>MNTCKGLLPALFLLAGCAPAPQPPAVATIEESRIAQVAVSAPIDVNGTLRSLHDDLDEIERATGTELGIALYDGHINGHTGSVATLPSWSTVKVPIALASLEHCSYSDAAISSMIEASIEWSDNDSARALLSCVGTEKVAEEVAEAGASIEVSPAFGRSEWPLASAARYGWYLSTLDEDNEVIVAMNNIVEEQRWGLGNVEGAVFKGGWSGDRLDGSWHSRQMGFVRVGHRVVGVAIASRSPAGSYADTIDALDQVAVALGEELGVGIHPR</sequence>
<dbReference type="RefSeq" id="WP_092151127.1">
    <property type="nucleotide sequence ID" value="NZ_LT629700.1"/>
</dbReference>
<gene>
    <name evidence="2" type="ORF">SAMN04488535_1664</name>
</gene>
<dbReference type="EMBL" id="LT629700">
    <property type="protein sequence ID" value="SDM03806.1"/>
    <property type="molecule type" value="Genomic_DNA"/>
</dbReference>
<evidence type="ECO:0000256" key="1">
    <source>
        <dbReference type="SAM" id="SignalP"/>
    </source>
</evidence>
<evidence type="ECO:0000313" key="2">
    <source>
        <dbReference type="EMBL" id="SDM03806.1"/>
    </source>
</evidence>
<feature type="signal peptide" evidence="1">
    <location>
        <begin position="1"/>
        <end position="20"/>
    </location>
</feature>
<protein>
    <recommendedName>
        <fullName evidence="4">Beta-lactamase class A</fullName>
    </recommendedName>
</protein>
<evidence type="ECO:0000313" key="3">
    <source>
        <dbReference type="Proteomes" id="UP000199350"/>
    </source>
</evidence>
<name>A0A1G9PYF7_9CORY</name>
<keyword evidence="3" id="KW-1185">Reference proteome</keyword>
<organism evidence="2 3">
    <name type="scientific">Corynebacterium mycetoides</name>
    <dbReference type="NCBI Taxonomy" id="38302"/>
    <lineage>
        <taxon>Bacteria</taxon>
        <taxon>Bacillati</taxon>
        <taxon>Actinomycetota</taxon>
        <taxon>Actinomycetes</taxon>
        <taxon>Mycobacteriales</taxon>
        <taxon>Corynebacteriaceae</taxon>
        <taxon>Corynebacterium</taxon>
    </lineage>
</organism>
<dbReference type="AlphaFoldDB" id="A0A1G9PYF7"/>
<accession>A0A1G9PYF7</accession>
<dbReference type="InterPro" id="IPR012338">
    <property type="entry name" value="Beta-lactam/transpept-like"/>
</dbReference>
<dbReference type="OrthoDB" id="3729831at2"/>